<sequence>MAKLVECFPSFIKPPGEKFAEEFVITSVIDFGEALGTRQMDLRFVSAKAVNNGKYGFPRMLSHIIREPQDPEVVAQRLSKELENRFMYEYDDSVLFEKLRAILCDEDDMNRERKFFEALNL</sequence>
<proteinExistence type="predicted"/>
<gene>
    <name evidence="1" type="ORF">D1224_04485</name>
</gene>
<dbReference type="RefSeq" id="WP_119378714.1">
    <property type="nucleotide sequence ID" value="NZ_QWGB01000005.1"/>
</dbReference>
<evidence type="ECO:0000313" key="2">
    <source>
        <dbReference type="Proteomes" id="UP000265431"/>
    </source>
</evidence>
<dbReference type="AlphaFoldDB" id="A0A399QZN4"/>
<comment type="caution">
    <text evidence="1">The sequence shown here is derived from an EMBL/GenBank/DDBJ whole genome shotgun (WGS) entry which is preliminary data.</text>
</comment>
<protein>
    <submittedName>
        <fullName evidence="1">Uncharacterized protein</fullName>
    </submittedName>
</protein>
<keyword evidence="2" id="KW-1185">Reference proteome</keyword>
<name>A0A399QZN4_9PROT</name>
<dbReference type="Proteomes" id="UP000265431">
    <property type="component" value="Unassembled WGS sequence"/>
</dbReference>
<evidence type="ECO:0000313" key="1">
    <source>
        <dbReference type="EMBL" id="RIJ23525.1"/>
    </source>
</evidence>
<accession>A0A399QZN4</accession>
<dbReference type="EMBL" id="QWGB01000005">
    <property type="protein sequence ID" value="RIJ23525.1"/>
    <property type="molecule type" value="Genomic_DNA"/>
</dbReference>
<reference evidence="1 2" key="1">
    <citation type="submission" date="2018-08" db="EMBL/GenBank/DDBJ databases">
        <title>Henriciella mobilis sp. nov., isolated from seawater.</title>
        <authorList>
            <person name="Cheng H."/>
            <person name="Wu Y.-H."/>
            <person name="Xu X.-W."/>
            <person name="Guo L.-L."/>
        </authorList>
    </citation>
    <scope>NUCLEOTIDE SEQUENCE [LARGE SCALE GENOMIC DNA]</scope>
    <source>
        <strain evidence="1 2">CCUG66934</strain>
    </source>
</reference>
<organism evidence="1 2">
    <name type="scientific">Henriciella barbarensis</name>
    <dbReference type="NCBI Taxonomy" id="86342"/>
    <lineage>
        <taxon>Bacteria</taxon>
        <taxon>Pseudomonadati</taxon>
        <taxon>Pseudomonadota</taxon>
        <taxon>Alphaproteobacteria</taxon>
        <taxon>Hyphomonadales</taxon>
        <taxon>Hyphomonadaceae</taxon>
        <taxon>Henriciella</taxon>
    </lineage>
</organism>